<dbReference type="EMBL" id="JAROAV010000050">
    <property type="protein sequence ID" value="MDF8266142.1"/>
    <property type="molecule type" value="Genomic_DNA"/>
</dbReference>
<dbReference type="InterPro" id="IPR013538">
    <property type="entry name" value="ASHA1/2-like_C"/>
</dbReference>
<dbReference type="CDD" id="cd08899">
    <property type="entry name" value="SRPBCC_CalC_Aha1-like_6"/>
    <property type="match status" value="1"/>
</dbReference>
<evidence type="ECO:0000313" key="4">
    <source>
        <dbReference type="Proteomes" id="UP001528912"/>
    </source>
</evidence>
<dbReference type="Pfam" id="PF08327">
    <property type="entry name" value="AHSA1"/>
    <property type="match status" value="1"/>
</dbReference>
<evidence type="ECO:0000259" key="2">
    <source>
        <dbReference type="Pfam" id="PF08327"/>
    </source>
</evidence>
<reference evidence="3 4" key="1">
    <citation type="submission" date="2023-03" db="EMBL/GenBank/DDBJ databases">
        <title>YIM 133296 draft genome.</title>
        <authorList>
            <person name="Xiong L."/>
        </authorList>
    </citation>
    <scope>NUCLEOTIDE SEQUENCE [LARGE SCALE GENOMIC DNA]</scope>
    <source>
        <strain evidence="3 4">YIM 133296</strain>
    </source>
</reference>
<gene>
    <name evidence="3" type="ORF">P4R38_17975</name>
</gene>
<comment type="caution">
    <text evidence="3">The sequence shown here is derived from an EMBL/GenBank/DDBJ whole genome shotgun (WGS) entry which is preliminary data.</text>
</comment>
<comment type="similarity">
    <text evidence="1">Belongs to the AHA1 family.</text>
</comment>
<keyword evidence="4" id="KW-1185">Reference proteome</keyword>
<feature type="domain" description="Activator of Hsp90 ATPase homologue 1/2-like C-terminal" evidence="2">
    <location>
        <begin position="28"/>
        <end position="141"/>
    </location>
</feature>
<accession>A0ABT6CCY4</accession>
<dbReference type="Gene3D" id="3.30.530.20">
    <property type="match status" value="1"/>
</dbReference>
<dbReference type="RefSeq" id="WP_277193369.1">
    <property type="nucleotide sequence ID" value="NZ_JAROAV010000050.1"/>
</dbReference>
<organism evidence="3 4">
    <name type="scientific">Luteipulveratus flavus</name>
    <dbReference type="NCBI Taxonomy" id="3031728"/>
    <lineage>
        <taxon>Bacteria</taxon>
        <taxon>Bacillati</taxon>
        <taxon>Actinomycetota</taxon>
        <taxon>Actinomycetes</taxon>
        <taxon>Micrococcales</taxon>
        <taxon>Dermacoccaceae</taxon>
        <taxon>Luteipulveratus</taxon>
    </lineage>
</organism>
<dbReference type="SUPFAM" id="SSF55961">
    <property type="entry name" value="Bet v1-like"/>
    <property type="match status" value="1"/>
</dbReference>
<sequence length="167" mass="18476">MSTQTRTLATMHLWAGVPGVRLEDTYATDIDDLWEAVTDPERLARWVAHVTGDLRPGGRFEIRFTSGAEGPGRIEACEPPHRLFVTMMPGEDDATTLEATLAEVDGGTRLVVEERGLPREMLPAYGGGWQVHLEDLHAYLEGRPTADWGARANELKPTYQAMSVEES</sequence>
<dbReference type="InterPro" id="IPR023393">
    <property type="entry name" value="START-like_dom_sf"/>
</dbReference>
<evidence type="ECO:0000313" key="3">
    <source>
        <dbReference type="EMBL" id="MDF8266142.1"/>
    </source>
</evidence>
<name>A0ABT6CCY4_9MICO</name>
<proteinExistence type="inferred from homology"/>
<dbReference type="Proteomes" id="UP001528912">
    <property type="component" value="Unassembled WGS sequence"/>
</dbReference>
<evidence type="ECO:0000256" key="1">
    <source>
        <dbReference type="ARBA" id="ARBA00006817"/>
    </source>
</evidence>
<protein>
    <submittedName>
        <fullName evidence="3">SRPBCC family protein</fullName>
    </submittedName>
</protein>